<dbReference type="RefSeq" id="WP_342628007.1">
    <property type="nucleotide sequence ID" value="NZ_CP152276.1"/>
</dbReference>
<evidence type="ECO:0000256" key="1">
    <source>
        <dbReference type="ARBA" id="ARBA00009437"/>
    </source>
</evidence>
<dbReference type="InterPro" id="IPR036390">
    <property type="entry name" value="WH_DNA-bd_sf"/>
</dbReference>
<evidence type="ECO:0000313" key="7">
    <source>
        <dbReference type="Proteomes" id="UP001449795"/>
    </source>
</evidence>
<dbReference type="EMBL" id="CP152276">
    <property type="protein sequence ID" value="XAE42216.1"/>
    <property type="molecule type" value="Genomic_DNA"/>
</dbReference>
<sequence length="302" mass="32712">MDRLDAMSVLLAAVESGSLSKASRTLRLPLATVSRKVAELEAHLSATLVIRSAKGLELTPAGRSYVAGAKAILEQLSEVERAAAGEYTEPKGDLVVTAPIMFGRLHVLPVVTRFLEAFPDVAVKLELTDRVTHFLDDQVDVALRIGDLPDSNLIATRLGSVRRVMCACPTYLATQGIPKTLEELAQHNVISFESVSAPTTWSFEAEGVPVNATFRARLCVNTIDAAIDAALAGAGLVRAVSYQVAELVRAQRLAVVLEGFEPSPRPVHLVYDRQNRLPLKLRAFVDFVVPRLRDRIAQATLG</sequence>
<protein>
    <submittedName>
        <fullName evidence="6">LysR family transcriptional regulator</fullName>
    </submittedName>
</protein>
<dbReference type="InterPro" id="IPR036388">
    <property type="entry name" value="WH-like_DNA-bd_sf"/>
</dbReference>
<evidence type="ECO:0000313" key="6">
    <source>
        <dbReference type="EMBL" id="XAE42216.1"/>
    </source>
</evidence>
<organism evidence="6 7">
    <name type="scientific">Nguyenibacter vanlangensis</name>
    <dbReference type="NCBI Taxonomy" id="1216886"/>
    <lineage>
        <taxon>Bacteria</taxon>
        <taxon>Pseudomonadati</taxon>
        <taxon>Pseudomonadota</taxon>
        <taxon>Alphaproteobacteria</taxon>
        <taxon>Acetobacterales</taxon>
        <taxon>Acetobacteraceae</taxon>
        <taxon>Nguyenibacter</taxon>
    </lineage>
</organism>
<evidence type="ECO:0000256" key="2">
    <source>
        <dbReference type="ARBA" id="ARBA00023015"/>
    </source>
</evidence>
<dbReference type="InterPro" id="IPR000847">
    <property type="entry name" value="LysR_HTH_N"/>
</dbReference>
<dbReference type="SUPFAM" id="SSF53850">
    <property type="entry name" value="Periplasmic binding protein-like II"/>
    <property type="match status" value="1"/>
</dbReference>
<dbReference type="Proteomes" id="UP001449795">
    <property type="component" value="Chromosome"/>
</dbReference>
<keyword evidence="2" id="KW-0805">Transcription regulation</keyword>
<evidence type="ECO:0000256" key="3">
    <source>
        <dbReference type="ARBA" id="ARBA00023125"/>
    </source>
</evidence>
<keyword evidence="4" id="KW-0804">Transcription</keyword>
<evidence type="ECO:0000256" key="4">
    <source>
        <dbReference type="ARBA" id="ARBA00023163"/>
    </source>
</evidence>
<feature type="domain" description="HTH lysR-type" evidence="5">
    <location>
        <begin position="1"/>
        <end position="59"/>
    </location>
</feature>
<dbReference type="SUPFAM" id="SSF46785">
    <property type="entry name" value="Winged helix' DNA-binding domain"/>
    <property type="match status" value="1"/>
</dbReference>
<name>A0ABZ3D371_9PROT</name>
<dbReference type="Gene3D" id="1.10.10.10">
    <property type="entry name" value="Winged helix-like DNA-binding domain superfamily/Winged helix DNA-binding domain"/>
    <property type="match status" value="1"/>
</dbReference>
<gene>
    <name evidence="6" type="ORF">AAC691_18410</name>
</gene>
<proteinExistence type="inferred from homology"/>
<evidence type="ECO:0000259" key="5">
    <source>
        <dbReference type="PROSITE" id="PS50931"/>
    </source>
</evidence>
<dbReference type="Gene3D" id="3.40.190.290">
    <property type="match status" value="1"/>
</dbReference>
<dbReference type="InterPro" id="IPR005119">
    <property type="entry name" value="LysR_subst-bd"/>
</dbReference>
<comment type="similarity">
    <text evidence="1">Belongs to the LysR transcriptional regulatory family.</text>
</comment>
<dbReference type="Pfam" id="PF00126">
    <property type="entry name" value="HTH_1"/>
    <property type="match status" value="1"/>
</dbReference>
<dbReference type="PANTHER" id="PTHR30537">
    <property type="entry name" value="HTH-TYPE TRANSCRIPTIONAL REGULATOR"/>
    <property type="match status" value="1"/>
</dbReference>
<keyword evidence="3" id="KW-0238">DNA-binding</keyword>
<reference evidence="6 7" key="1">
    <citation type="submission" date="2024-04" db="EMBL/GenBank/DDBJ databases">
        <title>Complete genome sequence of Nguyenibacter vanlangesis HBCM-1154, a strain capable of nitrogen fixation, IAA production, and phosphorus solubilization isolated from sugarcane soil.</title>
        <authorList>
            <person name="MY HANH P."/>
        </authorList>
    </citation>
    <scope>NUCLEOTIDE SEQUENCE [LARGE SCALE GENOMIC DNA]</scope>
    <source>
        <strain evidence="6 7">HBCM 1154</strain>
    </source>
</reference>
<dbReference type="PANTHER" id="PTHR30537:SF5">
    <property type="entry name" value="HTH-TYPE TRANSCRIPTIONAL ACTIVATOR TTDR-RELATED"/>
    <property type="match status" value="1"/>
</dbReference>
<dbReference type="PROSITE" id="PS50931">
    <property type="entry name" value="HTH_LYSR"/>
    <property type="match status" value="1"/>
</dbReference>
<keyword evidence="7" id="KW-1185">Reference proteome</keyword>
<dbReference type="InterPro" id="IPR058163">
    <property type="entry name" value="LysR-type_TF_proteobact-type"/>
</dbReference>
<accession>A0ABZ3D371</accession>
<dbReference type="Pfam" id="PF03466">
    <property type="entry name" value="LysR_substrate"/>
    <property type="match status" value="1"/>
</dbReference>
<dbReference type="CDD" id="cd08471">
    <property type="entry name" value="PBP2_CrgA_like_2"/>
    <property type="match status" value="1"/>
</dbReference>